<protein>
    <recommendedName>
        <fullName evidence="4">K Homology domain-containing protein</fullName>
    </recommendedName>
</protein>
<dbReference type="PANTHER" id="PTHR10627">
    <property type="entry name" value="SCP160"/>
    <property type="match status" value="1"/>
</dbReference>
<reference evidence="5 6" key="1">
    <citation type="journal article" date="2018" name="Front. Microbiol.">
        <title>Prospects for Fungal Bioremediation of Acidic Radioactive Waste Sites: Characterization and Genome Sequence of Rhodotorula taiwanensis MD1149.</title>
        <authorList>
            <person name="Tkavc R."/>
            <person name="Matrosova V.Y."/>
            <person name="Grichenko O.E."/>
            <person name="Gostincar C."/>
            <person name="Volpe R.P."/>
            <person name="Klimenkova P."/>
            <person name="Gaidamakova E.K."/>
            <person name="Zhou C.E."/>
            <person name="Stewart B.J."/>
            <person name="Lyman M.G."/>
            <person name="Malfatti S.A."/>
            <person name="Rubinfeld B."/>
            <person name="Courtot M."/>
            <person name="Singh J."/>
            <person name="Dalgard C.L."/>
            <person name="Hamilton T."/>
            <person name="Frey K.G."/>
            <person name="Gunde-Cimerman N."/>
            <person name="Dugan L."/>
            <person name="Daly M.J."/>
        </authorList>
    </citation>
    <scope>NUCLEOTIDE SEQUENCE [LARGE SCALE GENOMIC DNA]</scope>
    <source>
        <strain evidence="5 6">MD1149</strain>
    </source>
</reference>
<keyword evidence="6" id="KW-1185">Reference proteome</keyword>
<feature type="domain" description="K Homology" evidence="4">
    <location>
        <begin position="699"/>
        <end position="767"/>
    </location>
</feature>
<dbReference type="SUPFAM" id="SSF54791">
    <property type="entry name" value="Eukaryotic type KH-domain (KH-domain type I)"/>
    <property type="match status" value="3"/>
</dbReference>
<keyword evidence="2" id="KW-0694">RNA-binding</keyword>
<evidence type="ECO:0000256" key="2">
    <source>
        <dbReference type="PROSITE-ProRule" id="PRU00117"/>
    </source>
</evidence>
<feature type="compositionally biased region" description="Low complexity" evidence="3">
    <location>
        <begin position="25"/>
        <end position="36"/>
    </location>
</feature>
<dbReference type="SMART" id="SM00322">
    <property type="entry name" value="KH"/>
    <property type="match status" value="4"/>
</dbReference>
<dbReference type="STRING" id="741276.A0A2S5B6A3"/>
<feature type="domain" description="K Homology" evidence="4">
    <location>
        <begin position="316"/>
        <end position="396"/>
    </location>
</feature>
<dbReference type="InterPro" id="IPR004088">
    <property type="entry name" value="KH_dom_type_1"/>
</dbReference>
<dbReference type="EMBL" id="PJQD01000050">
    <property type="protein sequence ID" value="POY72312.1"/>
    <property type="molecule type" value="Genomic_DNA"/>
</dbReference>
<dbReference type="Proteomes" id="UP000237144">
    <property type="component" value="Unassembled WGS sequence"/>
</dbReference>
<name>A0A2S5B6A3_9BASI</name>
<proteinExistence type="predicted"/>
<dbReference type="Pfam" id="PF00013">
    <property type="entry name" value="KH_1"/>
    <property type="match status" value="3"/>
</dbReference>
<dbReference type="PANTHER" id="PTHR10627:SF76">
    <property type="entry name" value="KH DOMAIN-CONTAINING PROTEIN YLL032C"/>
    <property type="match status" value="1"/>
</dbReference>
<feature type="compositionally biased region" description="Polar residues" evidence="3">
    <location>
        <begin position="62"/>
        <end position="85"/>
    </location>
</feature>
<keyword evidence="1" id="KW-0677">Repeat</keyword>
<dbReference type="InterPro" id="IPR036612">
    <property type="entry name" value="KH_dom_type_1_sf"/>
</dbReference>
<dbReference type="CDD" id="cd00105">
    <property type="entry name" value="KH-I"/>
    <property type="match status" value="1"/>
</dbReference>
<dbReference type="AlphaFoldDB" id="A0A2S5B6A3"/>
<dbReference type="PROSITE" id="PS50084">
    <property type="entry name" value="KH_TYPE_1"/>
    <property type="match status" value="2"/>
</dbReference>
<evidence type="ECO:0000259" key="4">
    <source>
        <dbReference type="SMART" id="SM00322"/>
    </source>
</evidence>
<comment type="caution">
    <text evidence="5">The sequence shown here is derived from an EMBL/GenBank/DDBJ whole genome shotgun (WGS) entry which is preliminary data.</text>
</comment>
<dbReference type="GO" id="GO:0005737">
    <property type="term" value="C:cytoplasm"/>
    <property type="evidence" value="ECO:0007669"/>
    <property type="project" value="TreeGrafter"/>
</dbReference>
<feature type="region of interest" description="Disordered" evidence="3">
    <location>
        <begin position="25"/>
        <end position="134"/>
    </location>
</feature>
<dbReference type="OrthoDB" id="271862at2759"/>
<organism evidence="5 6">
    <name type="scientific">Rhodotorula taiwanensis</name>
    <dbReference type="NCBI Taxonomy" id="741276"/>
    <lineage>
        <taxon>Eukaryota</taxon>
        <taxon>Fungi</taxon>
        <taxon>Dikarya</taxon>
        <taxon>Basidiomycota</taxon>
        <taxon>Pucciniomycotina</taxon>
        <taxon>Microbotryomycetes</taxon>
        <taxon>Sporidiobolales</taxon>
        <taxon>Sporidiobolaceae</taxon>
        <taxon>Rhodotorula</taxon>
    </lineage>
</organism>
<accession>A0A2S5B6A3</accession>
<evidence type="ECO:0000256" key="1">
    <source>
        <dbReference type="ARBA" id="ARBA00022737"/>
    </source>
</evidence>
<feature type="compositionally biased region" description="Polar residues" evidence="3">
    <location>
        <begin position="1071"/>
        <end position="1102"/>
    </location>
</feature>
<feature type="region of interest" description="Disordered" evidence="3">
    <location>
        <begin position="1057"/>
        <end position="1129"/>
    </location>
</feature>
<feature type="domain" description="K Homology" evidence="4">
    <location>
        <begin position="547"/>
        <end position="615"/>
    </location>
</feature>
<sequence>MDIYTTSFCLPRPVASSTDLAATSTSAFDLAPNSPSSQPPPQGRKQSHQPSLSDGAVAPSPSVGSAGTTSTADPARGHSTSSSVGSAGAPGTEATSVAGGSANGTAKDGAAGSSTGTTASASVTTSGSAAGLPDRRASIDFNDAIQRLCVETMAAHQCIASFTPIEPTSPVVGSAVTFPTATGSRADVVAPNVAGVSPMDKSGRMYNVHLSGGYQQVMAARGHILRESPFLRKSVVKVPRAEVLDSKENVKVEMRRKLDEIAALTKAHLAIVGQANASIGFGLETERNVEIVITGPYESVEQARVRLLVLLDELSGLHSEVCEIDYKLHNPVAGRKRCVIQTIQEETATNIYFPTPLSGVIGQKNLNLLAKQNLIFITGEFFGVQRARDMLFQVSLHKSKCIISRDTAILPRKLDWMLSDRLEDVKQIMNDNGTFINFPPIGSQASLISVYGDHRVNIERTIRSIMALACQFYVASFWLLPVSFDVFMPPPTINPAQVPPILRHISVTSGAEAVFKSNCFEFHGLEGQVRQAVQLVLELDFVKAFHHEIRFQIELANEHREFISGKKNGKLNKVMKSANVKIKFETFNDYNFLIDVAGTDMGALHGLTMLQEELPAEISFHVPEAYHKRIIGVGGKNIQRIMKRFGVYVKFSNAEEFASLGGYHDNEDNVVARTPAKNANNLDLLKQSVMELVAPKDKDFIVEMVAVPRRYHRTLLGEKSIFIHDIEGKTNSHVRFPNKETASDIVSIFGPESQVHIAAQMLLDHVPFEAEYRLPHSTEMANLTLSQDFVNLTEKIKRDLNITILPWVDRSGNNEETIIRFCLNRSNVDFLGTSRDLVEEYLVQRNINLYPGSLRPRSDSLADVFAPFNSKLLSTSANMAAAEAGDARIDPRPGSDRKLRLAASSPNIKAIFDANPGGAASAYSSQYARLPSVATQPIAEYAQPTGPDLSSPAAAYPPYYASAPLPRMPHQYSHQPHSHVPPSPHLHFSHGPFAPGPSPMHQVSPQFNDYRWSMPRPMPGFMPPPSPVPSAYPSSPALGIGPIGGYAPGPYAPFAPSARDAASGEAEESLRSSVSRPHHASSASMSTMPTPATRGAAQTTDAPGSPEDELPDLRSSSRQQRSFVGRAQSLDLSRHAAAFKRASTAPRHESVDEVANVLGELGL</sequence>
<gene>
    <name evidence="5" type="ORF">BMF94_4614</name>
</gene>
<evidence type="ECO:0000256" key="3">
    <source>
        <dbReference type="SAM" id="MobiDB-lite"/>
    </source>
</evidence>
<dbReference type="InterPro" id="IPR056553">
    <property type="entry name" value="KH_Mug60-KHD4"/>
</dbReference>
<dbReference type="Gene3D" id="3.30.1370.10">
    <property type="entry name" value="K Homology domain, type 1"/>
    <property type="match status" value="3"/>
</dbReference>
<dbReference type="Pfam" id="PF24563">
    <property type="entry name" value="KH_Mug60-KHD4"/>
    <property type="match status" value="1"/>
</dbReference>
<evidence type="ECO:0000313" key="5">
    <source>
        <dbReference type="EMBL" id="POY72312.1"/>
    </source>
</evidence>
<dbReference type="CDD" id="cd22453">
    <property type="entry name" value="KH-I_MUG60_like"/>
    <property type="match status" value="1"/>
</dbReference>
<feature type="domain" description="K Homology" evidence="4">
    <location>
        <begin position="616"/>
        <end position="694"/>
    </location>
</feature>
<dbReference type="GO" id="GO:0003729">
    <property type="term" value="F:mRNA binding"/>
    <property type="evidence" value="ECO:0007669"/>
    <property type="project" value="TreeGrafter"/>
</dbReference>
<feature type="compositionally biased region" description="Low complexity" evidence="3">
    <location>
        <begin position="104"/>
        <end position="131"/>
    </location>
</feature>
<evidence type="ECO:0000313" key="6">
    <source>
        <dbReference type="Proteomes" id="UP000237144"/>
    </source>
</evidence>
<dbReference type="InterPro" id="IPR004087">
    <property type="entry name" value="KH_dom"/>
</dbReference>